<dbReference type="AlphaFoldDB" id="A0A0D0AGM1"/>
<feature type="region of interest" description="Disordered" evidence="1">
    <location>
        <begin position="161"/>
        <end position="180"/>
    </location>
</feature>
<dbReference type="SUPFAM" id="SSF56112">
    <property type="entry name" value="Protein kinase-like (PK-like)"/>
    <property type="match status" value="1"/>
</dbReference>
<evidence type="ECO:0000313" key="3">
    <source>
        <dbReference type="EMBL" id="KIK33372.1"/>
    </source>
</evidence>
<feature type="domain" description="Fungal-type protein kinase" evidence="2">
    <location>
        <begin position="143"/>
        <end position="268"/>
    </location>
</feature>
<evidence type="ECO:0000313" key="4">
    <source>
        <dbReference type="Proteomes" id="UP000054485"/>
    </source>
</evidence>
<protein>
    <submittedName>
        <fullName evidence="3">Unplaced genomic scaffold CY34scaffold_826, whole genome shotgun sequence</fullName>
    </submittedName>
</protein>
<dbReference type="Pfam" id="PF17667">
    <property type="entry name" value="Pkinase_fungal"/>
    <property type="match status" value="2"/>
</dbReference>
<evidence type="ECO:0000259" key="2">
    <source>
        <dbReference type="Pfam" id="PF17667"/>
    </source>
</evidence>
<feature type="compositionally biased region" description="Polar residues" evidence="1">
    <location>
        <begin position="169"/>
        <end position="180"/>
    </location>
</feature>
<dbReference type="InterPro" id="IPR011009">
    <property type="entry name" value="Kinase-like_dom_sf"/>
</dbReference>
<dbReference type="Proteomes" id="UP000054485">
    <property type="component" value="Unassembled WGS sequence"/>
</dbReference>
<name>A0A0D0AGM1_9AGAM</name>
<dbReference type="InterPro" id="IPR040976">
    <property type="entry name" value="Pkinase_fungal"/>
</dbReference>
<feature type="domain" description="Fungal-type protein kinase" evidence="2">
    <location>
        <begin position="375"/>
        <end position="501"/>
    </location>
</feature>
<dbReference type="InParanoid" id="A0A0D0AGM1"/>
<reference evidence="4" key="2">
    <citation type="submission" date="2015-01" db="EMBL/GenBank/DDBJ databases">
        <title>Evolutionary Origins and Diversification of the Mycorrhizal Mutualists.</title>
        <authorList>
            <consortium name="DOE Joint Genome Institute"/>
            <consortium name="Mycorrhizal Genomics Consortium"/>
            <person name="Kohler A."/>
            <person name="Kuo A."/>
            <person name="Nagy L.G."/>
            <person name="Floudas D."/>
            <person name="Copeland A."/>
            <person name="Barry K.W."/>
            <person name="Cichocki N."/>
            <person name="Veneault-Fourrey C."/>
            <person name="LaButti K."/>
            <person name="Lindquist E.A."/>
            <person name="Lipzen A."/>
            <person name="Lundell T."/>
            <person name="Morin E."/>
            <person name="Murat C."/>
            <person name="Riley R."/>
            <person name="Ohm R."/>
            <person name="Sun H."/>
            <person name="Tunlid A."/>
            <person name="Henrissat B."/>
            <person name="Grigoriev I.V."/>
            <person name="Hibbett D.S."/>
            <person name="Martin F."/>
        </authorList>
    </citation>
    <scope>NUCLEOTIDE SEQUENCE [LARGE SCALE GENOMIC DNA]</scope>
    <source>
        <strain evidence="4">UH-Slu-Lm8-n1</strain>
    </source>
</reference>
<dbReference type="EMBL" id="KN835957">
    <property type="protein sequence ID" value="KIK33372.1"/>
    <property type="molecule type" value="Genomic_DNA"/>
</dbReference>
<gene>
    <name evidence="3" type="ORF">CY34DRAFT_813668</name>
</gene>
<reference evidence="3 4" key="1">
    <citation type="submission" date="2014-04" db="EMBL/GenBank/DDBJ databases">
        <authorList>
            <consortium name="DOE Joint Genome Institute"/>
            <person name="Kuo A."/>
            <person name="Ruytinx J."/>
            <person name="Rineau F."/>
            <person name="Colpaert J."/>
            <person name="Kohler A."/>
            <person name="Nagy L.G."/>
            <person name="Floudas D."/>
            <person name="Copeland A."/>
            <person name="Barry K.W."/>
            <person name="Cichocki N."/>
            <person name="Veneault-Fourrey C."/>
            <person name="LaButti K."/>
            <person name="Lindquist E.A."/>
            <person name="Lipzen A."/>
            <person name="Lundell T."/>
            <person name="Morin E."/>
            <person name="Murat C."/>
            <person name="Sun H."/>
            <person name="Tunlid A."/>
            <person name="Henrissat B."/>
            <person name="Grigoriev I.V."/>
            <person name="Hibbett D.S."/>
            <person name="Martin F."/>
            <person name="Nordberg H.P."/>
            <person name="Cantor M.N."/>
            <person name="Hua S.X."/>
        </authorList>
    </citation>
    <scope>NUCLEOTIDE SEQUENCE [LARGE SCALE GENOMIC DNA]</scope>
    <source>
        <strain evidence="3 4">UH-Slu-Lm8-n1</strain>
    </source>
</reference>
<evidence type="ECO:0000256" key="1">
    <source>
        <dbReference type="SAM" id="MobiDB-lite"/>
    </source>
</evidence>
<organism evidence="3 4">
    <name type="scientific">Suillus luteus UH-Slu-Lm8-n1</name>
    <dbReference type="NCBI Taxonomy" id="930992"/>
    <lineage>
        <taxon>Eukaryota</taxon>
        <taxon>Fungi</taxon>
        <taxon>Dikarya</taxon>
        <taxon>Basidiomycota</taxon>
        <taxon>Agaricomycotina</taxon>
        <taxon>Agaricomycetes</taxon>
        <taxon>Agaricomycetidae</taxon>
        <taxon>Boletales</taxon>
        <taxon>Suillineae</taxon>
        <taxon>Suillaceae</taxon>
        <taxon>Suillus</taxon>
    </lineage>
</organism>
<proteinExistence type="predicted"/>
<dbReference type="OrthoDB" id="2673935at2759"/>
<dbReference type="STRING" id="930992.A0A0D0AGM1"/>
<sequence length="646" mass="73598">MNAKCQLSSVPRSATNGSTPPIYLKAFGTPSNETDGILTHICTKFLDRSSVITEPNIDAMFERICEDGLYDRDQCRWTDRSHYSDALLFLNCLTERSYAALSTMHASESTLPKRRIWVMHPTESSVKIAEHQVLLLVNHDSQGVLAMDDVHAIAELVSDHHDSDAPHDQSGSQPLPSNASTSLSRYDRPFLFGLSIQKSSTMHLVKYDRYGFMTTPFHIHRHPWAVLGCIVTLATCDSYYLGCHHNIESTSMQPDGVSSKCIKTTCYQKATQMRQSADHHARVRLTRPPVFGSFDGSLFPCNCPFRWKFIVDCGAVPQDHAQFLDELKTLEGVPKIGAYRSMTVDCTITHEKRLFGPRHLIVESVIQTVEHLIGITYFSSRKEFFSAMISCIETHRTAYFSHKLLHNDINPRSICLYVNDPSDENVIPFWNSDGTPPIRQAMLRGWRFAKHMDNPGNQMISLCRLSEYEHFLASEILWHKGCSPRRRHDLESFLWVMLFICINFVGPYSQRRTELPSWVPNWLRPDLLLSYRLDICQERFRVEDWTSTCNACFSDYFNHPPIVKGLAHLASKLSPPGSLQIRANGSKSATFPDNPVTHDDMISVLKNIIAELPEEQPPSEDDVQKARERYRSTQSLVSYRASNIYS</sequence>
<dbReference type="HOGENOM" id="CLU_423993_0_0_1"/>
<accession>A0A0D0AGM1</accession>
<keyword evidence="4" id="KW-1185">Reference proteome</keyword>